<protein>
    <recommendedName>
        <fullName evidence="2">SPW repeat-containing integral membrane domain-containing protein</fullName>
    </recommendedName>
</protein>
<dbReference type="Pfam" id="PF03779">
    <property type="entry name" value="SPW"/>
    <property type="match status" value="1"/>
</dbReference>
<proteinExistence type="predicted"/>
<keyword evidence="1" id="KW-0812">Transmembrane</keyword>
<evidence type="ECO:0000313" key="4">
    <source>
        <dbReference type="Proteomes" id="UP000436138"/>
    </source>
</evidence>
<dbReference type="AlphaFoldDB" id="A0A6I6NMD2"/>
<feature type="transmembrane region" description="Helical" evidence="1">
    <location>
        <begin position="65"/>
        <end position="84"/>
    </location>
</feature>
<feature type="transmembrane region" description="Helical" evidence="1">
    <location>
        <begin position="96"/>
        <end position="115"/>
    </location>
</feature>
<evidence type="ECO:0000313" key="3">
    <source>
        <dbReference type="EMBL" id="QHA09077.1"/>
    </source>
</evidence>
<feature type="transmembrane region" description="Helical" evidence="1">
    <location>
        <begin position="127"/>
        <end position="149"/>
    </location>
</feature>
<name>A0A6I6NMD2_9ACTN</name>
<keyword evidence="1" id="KW-1133">Transmembrane helix</keyword>
<dbReference type="Proteomes" id="UP000436138">
    <property type="component" value="Chromosome"/>
</dbReference>
<feature type="transmembrane region" description="Helical" evidence="1">
    <location>
        <begin position="36"/>
        <end position="59"/>
    </location>
</feature>
<reference evidence="3 4" key="1">
    <citation type="submission" date="2019-12" db="EMBL/GenBank/DDBJ databases">
        <title>Streptomyces sp. strain T44 isolated from rhizosphere soil of Broussonetia papyrifera.</title>
        <authorList>
            <person name="Mo P."/>
        </authorList>
    </citation>
    <scope>NUCLEOTIDE SEQUENCE [LARGE SCALE GENOMIC DNA]</scope>
    <source>
        <strain evidence="3 4">T44</strain>
    </source>
</reference>
<gene>
    <name evidence="3" type="ORF">GQF42_42910</name>
</gene>
<organism evidence="3 4">
    <name type="scientific">Streptomyces broussonetiae</name>
    <dbReference type="NCBI Taxonomy" id="2686304"/>
    <lineage>
        <taxon>Bacteria</taxon>
        <taxon>Bacillati</taxon>
        <taxon>Actinomycetota</taxon>
        <taxon>Actinomycetes</taxon>
        <taxon>Kitasatosporales</taxon>
        <taxon>Streptomycetaceae</taxon>
        <taxon>Streptomyces</taxon>
    </lineage>
</organism>
<keyword evidence="1" id="KW-0472">Membrane</keyword>
<evidence type="ECO:0000256" key="1">
    <source>
        <dbReference type="SAM" id="Phobius"/>
    </source>
</evidence>
<dbReference type="EMBL" id="CP047020">
    <property type="protein sequence ID" value="QHA09077.1"/>
    <property type="molecule type" value="Genomic_DNA"/>
</dbReference>
<keyword evidence="4" id="KW-1185">Reference proteome</keyword>
<accession>A0A6I6NMD2</accession>
<evidence type="ECO:0000259" key="2">
    <source>
        <dbReference type="Pfam" id="PF03779"/>
    </source>
</evidence>
<dbReference type="KEGG" id="sbro:GQF42_42910"/>
<feature type="domain" description="SPW repeat-containing integral membrane" evidence="2">
    <location>
        <begin position="42"/>
        <end position="142"/>
    </location>
</feature>
<dbReference type="InterPro" id="IPR005530">
    <property type="entry name" value="SPW"/>
</dbReference>
<sequence length="155" mass="16072">MTREVSDVAERIFPGIEEHPDIVALRASSERATTTVAAQIMEGLALLAGLYLAASAWIMGFHTTLPTLSVTNLIAGLAYAFLMGGGFGSAYERTHAMCWAAAGIGVWTVIAPFVVSGARASHPASVIISNTVIGGLAVAFAAGTGLLALRVKRRS</sequence>